<dbReference type="PANTHER" id="PTHR23180:SF160">
    <property type="entry name" value="ADP-RIBOSYLATION FACTOR GTPASE-ACTIVATING PROTEIN EFFECTOR PROTEIN 1"/>
    <property type="match status" value="1"/>
</dbReference>
<dbReference type="Proteomes" id="UP000237000">
    <property type="component" value="Unassembled WGS sequence"/>
</dbReference>
<dbReference type="SUPFAM" id="SSF57863">
    <property type="entry name" value="ArfGap/RecO-like zinc finger"/>
    <property type="match status" value="1"/>
</dbReference>
<evidence type="ECO:0000256" key="3">
    <source>
        <dbReference type="ARBA" id="ARBA00022737"/>
    </source>
</evidence>
<dbReference type="InterPro" id="IPR035670">
    <property type="entry name" value="AGD1/2/3/4_BAR_plant"/>
</dbReference>
<evidence type="ECO:0000313" key="14">
    <source>
        <dbReference type="Proteomes" id="UP000237000"/>
    </source>
</evidence>
<keyword evidence="14" id="KW-1185">Reference proteome</keyword>
<dbReference type="SMART" id="SM00233">
    <property type="entry name" value="PH"/>
    <property type="match status" value="1"/>
</dbReference>
<dbReference type="EMBL" id="JXTC01000071">
    <property type="protein sequence ID" value="PON91794.1"/>
    <property type="molecule type" value="Genomic_DNA"/>
</dbReference>
<keyword evidence="5" id="KW-0862">Zinc</keyword>
<dbReference type="SMART" id="SM00105">
    <property type="entry name" value="ArfGap"/>
    <property type="match status" value="1"/>
</dbReference>
<feature type="repeat" description="ANK" evidence="8">
    <location>
        <begin position="770"/>
        <end position="802"/>
    </location>
</feature>
<dbReference type="SUPFAM" id="SSF48403">
    <property type="entry name" value="Ankyrin repeat"/>
    <property type="match status" value="1"/>
</dbReference>
<dbReference type="InterPro" id="IPR027267">
    <property type="entry name" value="AH/BAR_dom_sf"/>
</dbReference>
<gene>
    <name evidence="13" type="ORF">TorRG33x02_123920</name>
</gene>
<dbReference type="Gene3D" id="1.10.220.150">
    <property type="entry name" value="Arf GTPase activating protein"/>
    <property type="match status" value="1"/>
</dbReference>
<evidence type="ECO:0000256" key="6">
    <source>
        <dbReference type="ARBA" id="ARBA00023043"/>
    </source>
</evidence>
<keyword evidence="6 8" id="KW-0040">ANK repeat</keyword>
<accession>A0A2P5F1X7</accession>
<keyword evidence="3" id="KW-0677">Repeat</keyword>
<evidence type="ECO:0000259" key="11">
    <source>
        <dbReference type="PROSITE" id="PS50003"/>
    </source>
</evidence>
<dbReference type="InterPro" id="IPR045258">
    <property type="entry name" value="ACAP1/2/3-like"/>
</dbReference>
<feature type="region of interest" description="Disordered" evidence="10">
    <location>
        <begin position="439"/>
        <end position="462"/>
    </location>
</feature>
<dbReference type="Pfam" id="PF00169">
    <property type="entry name" value="PH"/>
    <property type="match status" value="1"/>
</dbReference>
<protein>
    <submittedName>
        <fullName evidence="13">Arf GTPase activating protein</fullName>
    </submittedName>
</protein>
<name>A0A2P5F1X7_TREOI</name>
<dbReference type="GO" id="GO:0008270">
    <property type="term" value="F:zinc ion binding"/>
    <property type="evidence" value="ECO:0007669"/>
    <property type="project" value="UniProtKB-KW"/>
</dbReference>
<dbReference type="OrthoDB" id="194358at2759"/>
<evidence type="ECO:0000313" key="13">
    <source>
        <dbReference type="EMBL" id="PON91794.1"/>
    </source>
</evidence>
<keyword evidence="2" id="KW-0479">Metal-binding</keyword>
<feature type="compositionally biased region" description="Low complexity" evidence="10">
    <location>
        <begin position="255"/>
        <end position="267"/>
    </location>
</feature>
<dbReference type="InterPro" id="IPR004148">
    <property type="entry name" value="BAR_dom"/>
</dbReference>
<evidence type="ECO:0000259" key="12">
    <source>
        <dbReference type="PROSITE" id="PS50115"/>
    </source>
</evidence>
<dbReference type="SUPFAM" id="SSF103657">
    <property type="entry name" value="BAR/IMD domain-like"/>
    <property type="match status" value="1"/>
</dbReference>
<dbReference type="InterPro" id="IPR011993">
    <property type="entry name" value="PH-like_dom_sf"/>
</dbReference>
<feature type="repeat" description="ANK" evidence="8">
    <location>
        <begin position="737"/>
        <end position="769"/>
    </location>
</feature>
<dbReference type="FunFam" id="1.20.1270.60:FF:000080">
    <property type="entry name" value="ADP-ribosylation factor GTPase-activating protein AGD3"/>
    <property type="match status" value="1"/>
</dbReference>
<dbReference type="InterPro" id="IPR002110">
    <property type="entry name" value="Ankyrin_rpt"/>
</dbReference>
<feature type="domain" description="PH" evidence="11">
    <location>
        <begin position="292"/>
        <end position="428"/>
    </location>
</feature>
<dbReference type="AlphaFoldDB" id="A0A2P5F1X7"/>
<dbReference type="Pfam" id="PF01412">
    <property type="entry name" value="ArfGap"/>
    <property type="match status" value="1"/>
</dbReference>
<dbReference type="Pfam" id="PF16746">
    <property type="entry name" value="BAR_3"/>
    <property type="match status" value="1"/>
</dbReference>
<dbReference type="Gene3D" id="2.30.29.30">
    <property type="entry name" value="Pleckstrin-homology domain (PH domain)/Phosphotyrosine-binding domain (PTB)"/>
    <property type="match status" value="1"/>
</dbReference>
<dbReference type="FunFam" id="1.10.220.150:FF:000019">
    <property type="entry name" value="ADP-ribosylation factor GTPase-activating protein AGD1"/>
    <property type="match status" value="1"/>
</dbReference>
<dbReference type="Gene3D" id="1.20.1270.60">
    <property type="entry name" value="Arfaptin homology (AH) domain/BAR domain"/>
    <property type="match status" value="1"/>
</dbReference>
<dbReference type="STRING" id="63057.A0A2P5F1X7"/>
<evidence type="ECO:0000256" key="4">
    <source>
        <dbReference type="ARBA" id="ARBA00022771"/>
    </source>
</evidence>
<dbReference type="CDD" id="cd07606">
    <property type="entry name" value="BAR_SFC_plant"/>
    <property type="match status" value="1"/>
</dbReference>
<keyword evidence="1" id="KW-0343">GTPase activation</keyword>
<sequence length="830" mass="93001">MLFSKLDDSPMFRKQIQSLEESADSLRERSLKFYKGCRKYTEGLGEGYDGDIAFASALETFGGGHNDPISVAFGGPVMTKFTIALREIGTYKEVLRSQVEHMLNDRLLQFANIDLHEVKEARKRFDKASLLYDQAREKYLSLRKSTKTDVASVLEEELHNARSTFEQARFSLITALSNVEAKKRFEFLEAVSGTMDAHLRYFKQGYELLHQMEPYINQVLTYAQQSRERSNYEQAALNERMQEFKRQVDRESRWSSNGSNGSPNGDGIQAIGRSSHKMIEAVMQSAAKGKVQTIRQGYLSKRSSNLRGDWKRRFFVLDSRGMLYYYRKQCSKSSASGSQLSGQRNSSELGSGLLSRWLSSHYHGGVHDEKSVAHHTVNLLTSTIKVDADQSDLRFCFRIISPTKNYTLQAESALDQMDWIEKITGVIASLLSSQAPERCLPASPMGSSHHRSTSESSSFESSDFDHTAVEELTLEKSSAHVERPLRSSQQQRSCIKNEKPIDVLRRVCGNDKCADCGAPEPDWASLNLGVLVCIECSGVHRNLGVHISKVRSLTLDVKVWEPSVISLFQSLGNTFANSVWEELLQSRSAFQFDLVSTGSYKSDKPQLAFISKPSHADSISVKEKFIHAKYAEKLFLRRPKDRQYPHLVAQQIWEGVHANDKKAVYRHIVNSEPEVNAIYKQASYGSSLTLAKVMLLHEQPSLEHSTSCSTGDSLNRSSTSSLNLGCTSEGQTMQDLDGCTLLHLACETGDLGMLELLVQYGANVNATDLRGQTPLHRCILRGRTTFTKWLLTRGADTRAVDMVGKTSFELAVELNFDDAEILALLSDSNG</sequence>
<dbReference type="SMART" id="SM00248">
    <property type="entry name" value="ANK"/>
    <property type="match status" value="2"/>
</dbReference>
<proteinExistence type="predicted"/>
<evidence type="ECO:0000256" key="2">
    <source>
        <dbReference type="ARBA" id="ARBA00022723"/>
    </source>
</evidence>
<evidence type="ECO:0000256" key="9">
    <source>
        <dbReference type="PROSITE-ProRule" id="PRU00288"/>
    </source>
</evidence>
<dbReference type="CDD" id="cd13250">
    <property type="entry name" value="PH_ACAP"/>
    <property type="match status" value="1"/>
</dbReference>
<dbReference type="InterPro" id="IPR036770">
    <property type="entry name" value="Ankyrin_rpt-contain_sf"/>
</dbReference>
<dbReference type="SMART" id="SM00721">
    <property type="entry name" value="BAR"/>
    <property type="match status" value="1"/>
</dbReference>
<dbReference type="InterPro" id="IPR001164">
    <property type="entry name" value="ArfGAP_dom"/>
</dbReference>
<evidence type="ECO:0000256" key="10">
    <source>
        <dbReference type="SAM" id="MobiDB-lite"/>
    </source>
</evidence>
<dbReference type="PROSITE" id="PS50115">
    <property type="entry name" value="ARFGAP"/>
    <property type="match status" value="1"/>
</dbReference>
<dbReference type="InterPro" id="IPR037278">
    <property type="entry name" value="ARFGAP/RecO"/>
</dbReference>
<feature type="domain" description="Arf-GAP" evidence="12">
    <location>
        <begin position="498"/>
        <end position="643"/>
    </location>
</feature>
<keyword evidence="7" id="KW-0175">Coiled coil</keyword>
<dbReference type="InterPro" id="IPR038508">
    <property type="entry name" value="ArfGAP_dom_sf"/>
</dbReference>
<dbReference type="InParanoid" id="A0A2P5F1X7"/>
<organism evidence="13 14">
    <name type="scientific">Trema orientale</name>
    <name type="common">Charcoal tree</name>
    <name type="synonym">Celtis orientalis</name>
    <dbReference type="NCBI Taxonomy" id="63057"/>
    <lineage>
        <taxon>Eukaryota</taxon>
        <taxon>Viridiplantae</taxon>
        <taxon>Streptophyta</taxon>
        <taxon>Embryophyta</taxon>
        <taxon>Tracheophyta</taxon>
        <taxon>Spermatophyta</taxon>
        <taxon>Magnoliopsida</taxon>
        <taxon>eudicotyledons</taxon>
        <taxon>Gunneridae</taxon>
        <taxon>Pentapetalae</taxon>
        <taxon>rosids</taxon>
        <taxon>fabids</taxon>
        <taxon>Rosales</taxon>
        <taxon>Cannabaceae</taxon>
        <taxon>Trema</taxon>
    </lineage>
</organism>
<dbReference type="PANTHER" id="PTHR23180">
    <property type="entry name" value="CENTAURIN/ARF"/>
    <property type="match status" value="1"/>
</dbReference>
<dbReference type="GO" id="GO:0005737">
    <property type="term" value="C:cytoplasm"/>
    <property type="evidence" value="ECO:0007669"/>
    <property type="project" value="InterPro"/>
</dbReference>
<dbReference type="PROSITE" id="PS50088">
    <property type="entry name" value="ANK_REPEAT"/>
    <property type="match status" value="2"/>
</dbReference>
<reference evidence="14" key="1">
    <citation type="submission" date="2016-06" db="EMBL/GenBank/DDBJ databases">
        <title>Parallel loss of symbiosis genes in relatives of nitrogen-fixing non-legume Parasponia.</title>
        <authorList>
            <person name="Van Velzen R."/>
            <person name="Holmer R."/>
            <person name="Bu F."/>
            <person name="Rutten L."/>
            <person name="Van Zeijl A."/>
            <person name="Liu W."/>
            <person name="Santuari L."/>
            <person name="Cao Q."/>
            <person name="Sharma T."/>
            <person name="Shen D."/>
            <person name="Roswanjaya Y."/>
            <person name="Wardhani T."/>
            <person name="Kalhor M.S."/>
            <person name="Jansen J."/>
            <person name="Van den Hoogen J."/>
            <person name="Gungor B."/>
            <person name="Hartog M."/>
            <person name="Hontelez J."/>
            <person name="Verver J."/>
            <person name="Yang W.-C."/>
            <person name="Schijlen E."/>
            <person name="Repin R."/>
            <person name="Schilthuizen M."/>
            <person name="Schranz E."/>
            <person name="Heidstra R."/>
            <person name="Miyata K."/>
            <person name="Fedorova E."/>
            <person name="Kohlen W."/>
            <person name="Bisseling T."/>
            <person name="Smit S."/>
            <person name="Geurts R."/>
        </authorList>
    </citation>
    <scope>NUCLEOTIDE SEQUENCE [LARGE SCALE GENOMIC DNA]</scope>
    <source>
        <strain evidence="14">cv. RG33-2</strain>
    </source>
</reference>
<dbReference type="Gene3D" id="1.25.40.20">
    <property type="entry name" value="Ankyrin repeat-containing domain"/>
    <property type="match status" value="1"/>
</dbReference>
<dbReference type="GO" id="GO:0005096">
    <property type="term" value="F:GTPase activator activity"/>
    <property type="evidence" value="ECO:0007669"/>
    <property type="project" value="UniProtKB-KW"/>
</dbReference>
<dbReference type="Pfam" id="PF12796">
    <property type="entry name" value="Ank_2"/>
    <property type="match status" value="1"/>
</dbReference>
<dbReference type="InterPro" id="IPR001849">
    <property type="entry name" value="PH_domain"/>
</dbReference>
<dbReference type="SUPFAM" id="SSF50729">
    <property type="entry name" value="PH domain-like"/>
    <property type="match status" value="1"/>
</dbReference>
<keyword evidence="4 9" id="KW-0863">Zinc-finger</keyword>
<comment type="caution">
    <text evidence="13">The sequence shown here is derived from an EMBL/GenBank/DDBJ whole genome shotgun (WGS) entry which is preliminary data.</text>
</comment>
<dbReference type="PRINTS" id="PR00405">
    <property type="entry name" value="REVINTRACTNG"/>
</dbReference>
<dbReference type="PROSITE" id="PS50297">
    <property type="entry name" value="ANK_REP_REGION"/>
    <property type="match status" value="2"/>
</dbReference>
<dbReference type="FunCoup" id="A0A2P5F1X7">
    <property type="interactions" value="2446"/>
</dbReference>
<feature type="region of interest" description="Disordered" evidence="10">
    <location>
        <begin position="247"/>
        <end position="270"/>
    </location>
</feature>
<evidence type="ECO:0000256" key="5">
    <source>
        <dbReference type="ARBA" id="ARBA00022833"/>
    </source>
</evidence>
<dbReference type="PROSITE" id="PS50003">
    <property type="entry name" value="PH_DOMAIN"/>
    <property type="match status" value="1"/>
</dbReference>
<dbReference type="CDD" id="cd08204">
    <property type="entry name" value="ArfGap"/>
    <property type="match status" value="1"/>
</dbReference>
<evidence type="ECO:0000256" key="1">
    <source>
        <dbReference type="ARBA" id="ARBA00022468"/>
    </source>
</evidence>
<evidence type="ECO:0000256" key="7">
    <source>
        <dbReference type="ARBA" id="ARBA00023054"/>
    </source>
</evidence>
<evidence type="ECO:0000256" key="8">
    <source>
        <dbReference type="PROSITE-ProRule" id="PRU00023"/>
    </source>
</evidence>